<organism evidence="3 4">
    <name type="scientific">Mucuna pruriens</name>
    <name type="common">Velvet bean</name>
    <name type="synonym">Dolichos pruriens</name>
    <dbReference type="NCBI Taxonomy" id="157652"/>
    <lineage>
        <taxon>Eukaryota</taxon>
        <taxon>Viridiplantae</taxon>
        <taxon>Streptophyta</taxon>
        <taxon>Embryophyta</taxon>
        <taxon>Tracheophyta</taxon>
        <taxon>Spermatophyta</taxon>
        <taxon>Magnoliopsida</taxon>
        <taxon>eudicotyledons</taxon>
        <taxon>Gunneridae</taxon>
        <taxon>Pentapetalae</taxon>
        <taxon>rosids</taxon>
        <taxon>fabids</taxon>
        <taxon>Fabales</taxon>
        <taxon>Fabaceae</taxon>
        <taxon>Papilionoideae</taxon>
        <taxon>50 kb inversion clade</taxon>
        <taxon>NPAAA clade</taxon>
        <taxon>indigoferoid/millettioid clade</taxon>
        <taxon>Phaseoleae</taxon>
        <taxon>Mucuna</taxon>
    </lineage>
</organism>
<dbReference type="STRING" id="157652.A0A371HEW0"/>
<keyword evidence="4" id="KW-1185">Reference proteome</keyword>
<evidence type="ECO:0000313" key="4">
    <source>
        <dbReference type="Proteomes" id="UP000257109"/>
    </source>
</evidence>
<dbReference type="PANTHER" id="PTHR33923:SF11">
    <property type="entry name" value="PLANT CALMODULIN-BINDING-LIKE PROTEIN"/>
    <property type="match status" value="1"/>
</dbReference>
<dbReference type="EMBL" id="QJKJ01002791">
    <property type="protein sequence ID" value="RDY01317.1"/>
    <property type="molecule type" value="Genomic_DNA"/>
</dbReference>
<dbReference type="InterPro" id="IPR044681">
    <property type="entry name" value="PICBP-like"/>
</dbReference>
<feature type="compositionally biased region" description="Basic residues" evidence="1">
    <location>
        <begin position="40"/>
        <end position="49"/>
    </location>
</feature>
<gene>
    <name evidence="3" type="ORF">CR513_15361</name>
</gene>
<evidence type="ECO:0000259" key="2">
    <source>
        <dbReference type="SMART" id="SM01054"/>
    </source>
</evidence>
<reference evidence="3" key="1">
    <citation type="submission" date="2018-05" db="EMBL/GenBank/DDBJ databases">
        <title>Draft genome of Mucuna pruriens seed.</title>
        <authorList>
            <person name="Nnadi N.E."/>
            <person name="Vos R."/>
            <person name="Hasami M.H."/>
            <person name="Devisetty U.K."/>
            <person name="Aguiy J.C."/>
        </authorList>
    </citation>
    <scope>NUCLEOTIDE SEQUENCE [LARGE SCALE GENOMIC DNA]</scope>
    <source>
        <strain evidence="3">JCA_2017</strain>
    </source>
</reference>
<proteinExistence type="predicted"/>
<dbReference type="AlphaFoldDB" id="A0A371HEW0"/>
<dbReference type="OrthoDB" id="1304871at2759"/>
<feature type="domain" description="Calmodulin-binding" evidence="2">
    <location>
        <begin position="666"/>
        <end position="777"/>
    </location>
</feature>
<feature type="compositionally biased region" description="Polar residues" evidence="1">
    <location>
        <begin position="118"/>
        <end position="128"/>
    </location>
</feature>
<dbReference type="PANTHER" id="PTHR33923">
    <property type="entry name" value="CALMODULIN-BINDING PROTEIN-RELATED"/>
    <property type="match status" value="1"/>
</dbReference>
<feature type="region of interest" description="Disordered" evidence="1">
    <location>
        <begin position="25"/>
        <end position="134"/>
    </location>
</feature>
<sequence length="844" mass="95344">MVQRMVISKLGIQADRVKSDKCLANLKPSSSQHQDGKTRGTNKMKKMIKSRSIQLSDFEPPRSPPLTRSLSQPRKTPPVHVPTTAASPQQQKPLVRRSLNYMKPTSSSDAKKELLPVSQRNTQSSSDGKNLPRNCLSNSKASFVSCKEPAKTLSRSPSLNSMRTLTKTPSFKHCKDCSRKFTSAVLFEDVNAPERATCSSTLKDSKFPTYLMLHPGGTEYEGVSVMKVCPYTYCSLNGHGHAPLPPLKGFMSARRHLLETQKNIKSEAVSPQRWKVPPCDTKKDSNIEQIVFRGKPAYDEADSGNPTITPLAQEIGMDFFFEIYAKEREGADKMRKFNSVKDLELKEDINFANEENGIAAEEDDIKQVIPDVTCDLPKSQINFEEDFKNYFADVAAIEADSKGSFHLGQNDEDADENHPPSWFHEETCTGGYCNEASYDGEHIENIELDESDSQYSDMDWEEEHFCKFNQEDDTDSSICSTEETDSELESLSESSHDISEMWLHDIFGSHYADILVEEALQEAEEKNTSFEAQPHCTNSGLEDTSESIEFVTKETDYPSNGISSEYDQSTLTEKVFQYLTNAEDNSRENEKHVAYEASRVSIVLDEETVENSEGHKTRESCEIDESCEDRNASLENDDDGISQENQIHSSEVPEESTIIVQEQKLLEENPVEGSKLQSTDDEEQHTCKNWQWGTKRKRPVEEDEEMRKINPRNPNFLPLVPEPEPEKVDLKHLVIDERKNAEEWMLDFALRQAVTRLAPAGKRKVSLLVEAFETVMSMPKCEAHMRNDSPFAQAIPIQASPFILVRVNECQWQENHEPEIQVVHDNFSVESNGKAALANLLCDG</sequence>
<dbReference type="SMART" id="SM01054">
    <property type="entry name" value="CaM_binding"/>
    <property type="match status" value="1"/>
</dbReference>
<comment type="caution">
    <text evidence="3">The sequence shown here is derived from an EMBL/GenBank/DDBJ whole genome shotgun (WGS) entry which is preliminary data.</text>
</comment>
<feature type="compositionally biased region" description="Low complexity" evidence="1">
    <location>
        <begin position="65"/>
        <end position="74"/>
    </location>
</feature>
<protein>
    <recommendedName>
        <fullName evidence="2">Calmodulin-binding domain-containing protein</fullName>
    </recommendedName>
</protein>
<accession>A0A371HEW0</accession>
<feature type="region of interest" description="Disordered" evidence="1">
    <location>
        <begin position="631"/>
        <end position="723"/>
    </location>
</feature>
<evidence type="ECO:0000313" key="3">
    <source>
        <dbReference type="EMBL" id="RDY01317.1"/>
    </source>
</evidence>
<dbReference type="Pfam" id="PF07839">
    <property type="entry name" value="CaM_binding"/>
    <property type="match status" value="1"/>
</dbReference>
<dbReference type="GO" id="GO:0005516">
    <property type="term" value="F:calmodulin binding"/>
    <property type="evidence" value="ECO:0007669"/>
    <property type="project" value="InterPro"/>
</dbReference>
<name>A0A371HEW0_MUCPR</name>
<dbReference type="InterPro" id="IPR012417">
    <property type="entry name" value="CaM-bd_dom_pln"/>
</dbReference>
<feature type="non-terminal residue" evidence="3">
    <location>
        <position position="1"/>
    </location>
</feature>
<dbReference type="Proteomes" id="UP000257109">
    <property type="component" value="Unassembled WGS sequence"/>
</dbReference>
<evidence type="ECO:0000256" key="1">
    <source>
        <dbReference type="SAM" id="MobiDB-lite"/>
    </source>
</evidence>